<proteinExistence type="predicted"/>
<keyword evidence="3" id="KW-1185">Reference proteome</keyword>
<name>A0A426SAI8_9ACTN</name>
<evidence type="ECO:0000313" key="3">
    <source>
        <dbReference type="Proteomes" id="UP000276379"/>
    </source>
</evidence>
<dbReference type="AlphaFoldDB" id="A0A426SAI8"/>
<sequence>MAAGLLGAAASSAQATPTAPGTSTGLLSLYGGTNGAETVNSDGTGLCSVPDITSANHAL</sequence>
<organism evidence="2 3">
    <name type="scientific">Streptomyces griseofuscus</name>
    <dbReference type="NCBI Taxonomy" id="146922"/>
    <lineage>
        <taxon>Bacteria</taxon>
        <taxon>Bacillati</taxon>
        <taxon>Actinomycetota</taxon>
        <taxon>Actinomycetes</taxon>
        <taxon>Kitasatosporales</taxon>
        <taxon>Streptomycetaceae</taxon>
        <taxon>Streptomyces</taxon>
    </lineage>
</organism>
<protein>
    <submittedName>
        <fullName evidence="2">Uncharacterized protein</fullName>
    </submittedName>
</protein>
<comment type="caution">
    <text evidence="2">The sequence shown here is derived from an EMBL/GenBank/DDBJ whole genome shotgun (WGS) entry which is preliminary data.</text>
</comment>
<dbReference type="Proteomes" id="UP000276379">
    <property type="component" value="Unassembled WGS sequence"/>
</dbReference>
<gene>
    <name evidence="2" type="ORF">CQW44_10680</name>
</gene>
<dbReference type="RefSeq" id="WP_125213192.1">
    <property type="nucleotide sequence ID" value="NZ_PDES01000004.1"/>
</dbReference>
<evidence type="ECO:0000313" key="2">
    <source>
        <dbReference type="EMBL" id="RRQ87394.1"/>
    </source>
</evidence>
<evidence type="ECO:0000256" key="1">
    <source>
        <dbReference type="SAM" id="MobiDB-lite"/>
    </source>
</evidence>
<dbReference type="EMBL" id="PDES01000004">
    <property type="protein sequence ID" value="RRQ87394.1"/>
    <property type="molecule type" value="Genomic_DNA"/>
</dbReference>
<feature type="region of interest" description="Disordered" evidence="1">
    <location>
        <begin position="38"/>
        <end position="59"/>
    </location>
</feature>
<accession>A0A426SAI8</accession>
<reference evidence="2 3" key="1">
    <citation type="submission" date="2017-10" db="EMBL/GenBank/DDBJ databases">
        <title>Draft genome of actinobacteria isolated from guarana (Paullinia cupana (Mart.) Ducke.</title>
        <authorList>
            <person name="Siqueira K.A."/>
            <person name="Liotti R.G."/>
            <person name="Mendes T.A."/>
            <person name="Soares M.A."/>
        </authorList>
    </citation>
    <scope>NUCLEOTIDE SEQUENCE [LARGE SCALE GENOMIC DNA]</scope>
    <source>
        <strain evidence="2 3">199</strain>
    </source>
</reference>